<evidence type="ECO:0000256" key="2">
    <source>
        <dbReference type="ARBA" id="ARBA00008829"/>
    </source>
</evidence>
<dbReference type="Pfam" id="PF01979">
    <property type="entry name" value="Amidohydro_1"/>
    <property type="match status" value="1"/>
</dbReference>
<sequence length="230" mass="24553">EILLNSFDRCQELGAMATVHAENGEMIYHLQNKLLAMGITGPEGHVQSRPPEVEGEATQRVITVAGVANAPLYVVHCSCVQSLAAIAKARANGQAVYGEALAQHLVIDEATHYLPDITLASAHVMSPPFRTKEHRDALWGGLQSGTLQTTASDHCAFCAPQKALGKDNFTLMPNGCGGIEDRMSILWDQGVKTGLLTPNDFVRVTSTATAKIFNIHPRKGTVSVGADADP</sequence>
<organism evidence="4">
    <name type="scientific">marine metagenome</name>
    <dbReference type="NCBI Taxonomy" id="408172"/>
    <lineage>
        <taxon>unclassified sequences</taxon>
        <taxon>metagenomes</taxon>
        <taxon>ecological metagenomes</taxon>
    </lineage>
</organism>
<gene>
    <name evidence="4" type="ORF">METZ01_LOCUS511022</name>
</gene>
<evidence type="ECO:0000259" key="3">
    <source>
        <dbReference type="Pfam" id="PF01979"/>
    </source>
</evidence>
<comment type="similarity">
    <text evidence="2">Belongs to the metallo-dependent hydrolases superfamily. Hydantoinase/dihydropyrimidinase family.</text>
</comment>
<accession>A0A383EQ02</accession>
<dbReference type="GO" id="GO:0016812">
    <property type="term" value="F:hydrolase activity, acting on carbon-nitrogen (but not peptide) bonds, in cyclic amides"/>
    <property type="evidence" value="ECO:0007669"/>
    <property type="project" value="TreeGrafter"/>
</dbReference>
<dbReference type="Gene3D" id="3.20.20.140">
    <property type="entry name" value="Metal-dependent hydrolases"/>
    <property type="match status" value="1"/>
</dbReference>
<dbReference type="GO" id="GO:0005829">
    <property type="term" value="C:cytosol"/>
    <property type="evidence" value="ECO:0007669"/>
    <property type="project" value="TreeGrafter"/>
</dbReference>
<feature type="non-terminal residue" evidence="4">
    <location>
        <position position="230"/>
    </location>
</feature>
<evidence type="ECO:0000256" key="1">
    <source>
        <dbReference type="ARBA" id="ARBA00001947"/>
    </source>
</evidence>
<proteinExistence type="inferred from homology"/>
<comment type="cofactor">
    <cofactor evidence="1">
        <name>Zn(2+)</name>
        <dbReference type="ChEBI" id="CHEBI:29105"/>
    </cofactor>
</comment>
<dbReference type="PANTHER" id="PTHR11647">
    <property type="entry name" value="HYDRANTOINASE/DIHYDROPYRIMIDINASE FAMILY MEMBER"/>
    <property type="match status" value="1"/>
</dbReference>
<dbReference type="PANTHER" id="PTHR11647:SF1">
    <property type="entry name" value="COLLAPSIN RESPONSE MEDIATOR PROTEIN"/>
    <property type="match status" value="1"/>
</dbReference>
<dbReference type="InterPro" id="IPR032466">
    <property type="entry name" value="Metal_Hydrolase"/>
</dbReference>
<dbReference type="InterPro" id="IPR050378">
    <property type="entry name" value="Metallo-dep_Hydrolases_sf"/>
</dbReference>
<protein>
    <recommendedName>
        <fullName evidence="3">Amidohydrolase-related domain-containing protein</fullName>
    </recommendedName>
</protein>
<dbReference type="InterPro" id="IPR006680">
    <property type="entry name" value="Amidohydro-rel"/>
</dbReference>
<dbReference type="SUPFAM" id="SSF51556">
    <property type="entry name" value="Metallo-dependent hydrolases"/>
    <property type="match status" value="1"/>
</dbReference>
<feature type="domain" description="Amidohydrolase-related" evidence="3">
    <location>
        <begin position="4"/>
        <end position="229"/>
    </location>
</feature>
<name>A0A383EQ02_9ZZZZ</name>
<dbReference type="FunFam" id="3.20.20.140:FF:000174">
    <property type="entry name" value="Dihydropyrimidinase-related protein 2"/>
    <property type="match status" value="1"/>
</dbReference>
<dbReference type="AlphaFoldDB" id="A0A383EQ02"/>
<reference evidence="4" key="1">
    <citation type="submission" date="2018-05" db="EMBL/GenBank/DDBJ databases">
        <authorList>
            <person name="Lanie J.A."/>
            <person name="Ng W.-L."/>
            <person name="Kazmierczak K.M."/>
            <person name="Andrzejewski T.M."/>
            <person name="Davidsen T.M."/>
            <person name="Wayne K.J."/>
            <person name="Tettelin H."/>
            <person name="Glass J.I."/>
            <person name="Rusch D."/>
            <person name="Podicherti R."/>
            <person name="Tsui H.-C.T."/>
            <person name="Winkler M.E."/>
        </authorList>
    </citation>
    <scope>NUCLEOTIDE SEQUENCE</scope>
</reference>
<evidence type="ECO:0000313" key="4">
    <source>
        <dbReference type="EMBL" id="SVE58168.1"/>
    </source>
</evidence>
<dbReference type="EMBL" id="UINC01227336">
    <property type="protein sequence ID" value="SVE58168.1"/>
    <property type="molecule type" value="Genomic_DNA"/>
</dbReference>
<feature type="non-terminal residue" evidence="4">
    <location>
        <position position="1"/>
    </location>
</feature>